<dbReference type="Pfam" id="PF04672">
    <property type="entry name" value="Methyltransf_19"/>
    <property type="match status" value="1"/>
</dbReference>
<proteinExistence type="predicted"/>
<organism evidence="2 3">
    <name type="scientific">Actinoallomurus spadix</name>
    <dbReference type="NCBI Taxonomy" id="79912"/>
    <lineage>
        <taxon>Bacteria</taxon>
        <taxon>Bacillati</taxon>
        <taxon>Actinomycetota</taxon>
        <taxon>Actinomycetes</taxon>
        <taxon>Streptosporangiales</taxon>
        <taxon>Thermomonosporaceae</taxon>
        <taxon>Actinoallomurus</taxon>
    </lineage>
</organism>
<name>A0ABP3GU97_9ACTN</name>
<evidence type="ECO:0000256" key="1">
    <source>
        <dbReference type="SAM" id="MobiDB-lite"/>
    </source>
</evidence>
<evidence type="ECO:0000313" key="3">
    <source>
        <dbReference type="Proteomes" id="UP001501822"/>
    </source>
</evidence>
<comment type="caution">
    <text evidence="2">The sequence shown here is derived from an EMBL/GenBank/DDBJ whole genome shotgun (WGS) entry which is preliminary data.</text>
</comment>
<evidence type="ECO:0000313" key="2">
    <source>
        <dbReference type="EMBL" id="GAA0353022.1"/>
    </source>
</evidence>
<dbReference type="EMBL" id="BAAABM010000045">
    <property type="protein sequence ID" value="GAA0353022.1"/>
    <property type="molecule type" value="Genomic_DNA"/>
</dbReference>
<protein>
    <submittedName>
        <fullName evidence="2">Uncharacterized protein</fullName>
    </submittedName>
</protein>
<dbReference type="InterPro" id="IPR029063">
    <property type="entry name" value="SAM-dependent_MTases_sf"/>
</dbReference>
<reference evidence="3" key="1">
    <citation type="journal article" date="2019" name="Int. J. Syst. Evol. Microbiol.">
        <title>The Global Catalogue of Microorganisms (GCM) 10K type strain sequencing project: providing services to taxonomists for standard genome sequencing and annotation.</title>
        <authorList>
            <consortium name="The Broad Institute Genomics Platform"/>
            <consortium name="The Broad Institute Genome Sequencing Center for Infectious Disease"/>
            <person name="Wu L."/>
            <person name="Ma J."/>
        </authorList>
    </citation>
    <scope>NUCLEOTIDE SEQUENCE [LARGE SCALE GENOMIC DNA]</scope>
    <source>
        <strain evidence="3">JCM 3146</strain>
    </source>
</reference>
<dbReference type="Proteomes" id="UP001501822">
    <property type="component" value="Unassembled WGS sequence"/>
</dbReference>
<dbReference type="RefSeq" id="WP_252807480.1">
    <property type="nucleotide sequence ID" value="NZ_BAAABM010000045.1"/>
</dbReference>
<accession>A0ABP3GU97</accession>
<sequence>MTPDPRAAAPHPGIDTSVPHTADPIVPAHARALPSREQQDRATIVAADLREPEQVLADLSIRGVIDFDRPAG</sequence>
<dbReference type="InterPro" id="IPR006764">
    <property type="entry name" value="SAM_dep_MeTrfase_SAV2177_type"/>
</dbReference>
<gene>
    <name evidence="2" type="ORF">GCM10010151_48230</name>
</gene>
<dbReference type="Gene3D" id="3.40.50.150">
    <property type="entry name" value="Vaccinia Virus protein VP39"/>
    <property type="match status" value="1"/>
</dbReference>
<feature type="region of interest" description="Disordered" evidence="1">
    <location>
        <begin position="1"/>
        <end position="23"/>
    </location>
</feature>
<keyword evidence="3" id="KW-1185">Reference proteome</keyword>